<dbReference type="InterPro" id="IPR022973">
    <property type="entry name" value="Ribosomal_uL10_bac"/>
</dbReference>
<dbReference type="InterPro" id="IPR002363">
    <property type="entry name" value="Ribosomal_uL10_CS_bac"/>
</dbReference>
<organism evidence="6 7">
    <name type="scientific">candidate division WOR-1 bacterium DG_54_3</name>
    <dbReference type="NCBI Taxonomy" id="1703775"/>
    <lineage>
        <taxon>Bacteria</taxon>
        <taxon>Bacillati</taxon>
        <taxon>Saganbacteria</taxon>
    </lineage>
</organism>
<dbReference type="Gene3D" id="3.30.70.1730">
    <property type="match status" value="1"/>
</dbReference>
<dbReference type="InterPro" id="IPR043141">
    <property type="entry name" value="Ribosomal_uL10-like_sf"/>
</dbReference>
<dbReference type="GO" id="GO:0006412">
    <property type="term" value="P:translation"/>
    <property type="evidence" value="ECO:0007669"/>
    <property type="project" value="UniProtKB-UniRule"/>
</dbReference>
<name>A0A0S7Y189_UNCSA</name>
<dbReference type="GO" id="GO:0003735">
    <property type="term" value="F:structural constituent of ribosome"/>
    <property type="evidence" value="ECO:0007669"/>
    <property type="project" value="InterPro"/>
</dbReference>
<dbReference type="GO" id="GO:0015934">
    <property type="term" value="C:large ribosomal subunit"/>
    <property type="evidence" value="ECO:0007669"/>
    <property type="project" value="InterPro"/>
</dbReference>
<comment type="subunit">
    <text evidence="5">Part of the ribosomal stalk of the 50S ribosomal subunit. The N-terminus interacts with L11 and the large rRNA to form the base of the stalk. The C-terminus forms an elongated spine to which L12 dimers bind in a sequential fashion forming a multimeric L10(L12)X complex.</text>
</comment>
<dbReference type="PROSITE" id="PS01109">
    <property type="entry name" value="RIBOSOMAL_L10"/>
    <property type="match status" value="1"/>
</dbReference>
<evidence type="ECO:0000313" key="6">
    <source>
        <dbReference type="EMBL" id="KPJ68494.1"/>
    </source>
</evidence>
<dbReference type="EMBL" id="LIZX01000051">
    <property type="protein sequence ID" value="KPJ68494.1"/>
    <property type="molecule type" value="Genomic_DNA"/>
</dbReference>
<dbReference type="Proteomes" id="UP000051861">
    <property type="component" value="Unassembled WGS sequence"/>
</dbReference>
<dbReference type="HAMAP" id="MF_00362">
    <property type="entry name" value="Ribosomal_uL10"/>
    <property type="match status" value="1"/>
</dbReference>
<dbReference type="NCBIfam" id="NF000955">
    <property type="entry name" value="PRK00099.1-1"/>
    <property type="match status" value="1"/>
</dbReference>
<gene>
    <name evidence="5" type="primary">rplJ</name>
    <name evidence="6" type="ORF">AMJ44_06405</name>
</gene>
<dbReference type="InterPro" id="IPR047865">
    <property type="entry name" value="Ribosomal_uL10_bac_type"/>
</dbReference>
<evidence type="ECO:0000256" key="2">
    <source>
        <dbReference type="ARBA" id="ARBA00022980"/>
    </source>
</evidence>
<comment type="caution">
    <text evidence="6">The sequence shown here is derived from an EMBL/GenBank/DDBJ whole genome shotgun (WGS) entry which is preliminary data.</text>
</comment>
<evidence type="ECO:0000256" key="1">
    <source>
        <dbReference type="ARBA" id="ARBA00008889"/>
    </source>
</evidence>
<reference evidence="6 7" key="1">
    <citation type="journal article" date="2015" name="Microbiome">
        <title>Genomic resolution of linkages in carbon, nitrogen, and sulfur cycling among widespread estuary sediment bacteria.</title>
        <authorList>
            <person name="Baker B.J."/>
            <person name="Lazar C.S."/>
            <person name="Teske A.P."/>
            <person name="Dick G.J."/>
        </authorList>
    </citation>
    <scope>NUCLEOTIDE SEQUENCE [LARGE SCALE GENOMIC DNA]</scope>
    <source>
        <strain evidence="6">DG_54_3</strain>
    </source>
</reference>
<comment type="similarity">
    <text evidence="1 5">Belongs to the universal ribosomal protein uL10 family.</text>
</comment>
<dbReference type="InterPro" id="IPR001790">
    <property type="entry name" value="Ribosomal_uL10"/>
</dbReference>
<evidence type="ECO:0000256" key="4">
    <source>
        <dbReference type="ARBA" id="ARBA00035202"/>
    </source>
</evidence>
<evidence type="ECO:0000256" key="5">
    <source>
        <dbReference type="HAMAP-Rule" id="MF_00362"/>
    </source>
</evidence>
<dbReference type="CDD" id="cd05797">
    <property type="entry name" value="Ribosomal_L10"/>
    <property type="match status" value="1"/>
</dbReference>
<keyword evidence="5" id="KW-0699">rRNA-binding</keyword>
<dbReference type="AlphaFoldDB" id="A0A0S7Y189"/>
<dbReference type="GO" id="GO:0070180">
    <property type="term" value="F:large ribosomal subunit rRNA binding"/>
    <property type="evidence" value="ECO:0007669"/>
    <property type="project" value="UniProtKB-UniRule"/>
</dbReference>
<keyword evidence="3 5" id="KW-0687">Ribonucleoprotein</keyword>
<dbReference type="SUPFAM" id="SSF160369">
    <property type="entry name" value="Ribosomal protein L10-like"/>
    <property type="match status" value="1"/>
</dbReference>
<evidence type="ECO:0000313" key="7">
    <source>
        <dbReference type="Proteomes" id="UP000051861"/>
    </source>
</evidence>
<proteinExistence type="inferred from homology"/>
<evidence type="ECO:0000256" key="3">
    <source>
        <dbReference type="ARBA" id="ARBA00023274"/>
    </source>
</evidence>
<protein>
    <recommendedName>
        <fullName evidence="4 5">Large ribosomal subunit protein uL10</fullName>
    </recommendedName>
</protein>
<dbReference type="Pfam" id="PF00466">
    <property type="entry name" value="Ribosomal_L10"/>
    <property type="match status" value="1"/>
</dbReference>
<dbReference type="PANTHER" id="PTHR11560">
    <property type="entry name" value="39S RIBOSOMAL PROTEIN L10, MITOCHONDRIAL"/>
    <property type="match status" value="1"/>
</dbReference>
<sequence length="174" mass="19802">MLRPEKEKVVSQLRDRLDRAKSLFLADFTGLDVGEMTELRKNFRENKVEFKVAKNSLIRLAIEETDFEGVSEHLEGPTGLVFGYDELTVPAKILYDFQNKTEKPRIKVFWMEGKLFGEEELKRLALLPSREDLFGQILASLNSPMTNLVGILQGVLRNFIGLIDALRESKSKAG</sequence>
<keyword evidence="5" id="KW-0694">RNA-binding</keyword>
<comment type="function">
    <text evidence="5">Forms part of the ribosomal stalk, playing a central role in the interaction of the ribosome with GTP-bound translation factors.</text>
</comment>
<accession>A0A0S7Y189</accession>
<dbReference type="Gene3D" id="6.10.250.290">
    <property type="match status" value="1"/>
</dbReference>
<keyword evidence="2 5" id="KW-0689">Ribosomal protein</keyword>